<evidence type="ECO:0000256" key="6">
    <source>
        <dbReference type="ARBA" id="ARBA00023002"/>
    </source>
</evidence>
<dbReference type="PANTHER" id="PTHR43157:SF31">
    <property type="entry name" value="PHOSPHATIDYLINOSITOL-GLYCAN BIOSYNTHESIS CLASS F PROTEIN"/>
    <property type="match status" value="1"/>
</dbReference>
<dbReference type="KEGG" id="tut:107368259"/>
<dbReference type="Gene3D" id="3.40.50.720">
    <property type="entry name" value="NAD(P)-binding Rossmann-like Domain"/>
    <property type="match status" value="1"/>
</dbReference>
<protein>
    <recommendedName>
        <fullName evidence="3">WW domain-containing oxidoreductase</fullName>
    </recommendedName>
</protein>
<sequence>MASYFPDTDSEDELPLGWEERVDPDGRVFFVDHTNKTTQWLHPKDGKARRVPDELPFGWEKIVNDQGEIIFEDHINKKKTLTDPRLAFSYEDKPNGTVRQRYDSSTTANVILNGRDLTGKVAIVTGASSGIGLEIARSLSFHGSTVIMACRNLEKTNKVIYKLRGQRPNVKLVAMECDLSSFTSVRKFAQDFQKLNLKLHMLICNAGVFSLPFGLSEDGFELTFQINFLAHLYLIKLLQDNLVDSSPSRIILVSSESHRFSRLTTNDITSERLSPLSSRNFVALEAYNDSKLCLNLITRYLARMFQNYGVTVHCCHPGNMINTDISRNWWLWKLLFSFARPFTKSIEQGAATPVYCATSKDLENISGLYFNNCTQCNPCPEIENDELIIKLWKLSESMIAERIKEL</sequence>
<dbReference type="OMA" id="PPAEKYW"/>
<keyword evidence="5" id="KW-0053">Apoptosis</keyword>
<dbReference type="GO" id="GO:0016055">
    <property type="term" value="P:Wnt signaling pathway"/>
    <property type="evidence" value="ECO:0007669"/>
    <property type="project" value="UniProtKB-KW"/>
</dbReference>
<gene>
    <name evidence="10" type="primary">107368259</name>
</gene>
<name>T1KXR1_TETUR</name>
<dbReference type="SUPFAM" id="SSF51735">
    <property type="entry name" value="NAD(P)-binding Rossmann-fold domains"/>
    <property type="match status" value="1"/>
</dbReference>
<dbReference type="PROSITE" id="PS50020">
    <property type="entry name" value="WW_DOMAIN_2"/>
    <property type="match status" value="2"/>
</dbReference>
<dbReference type="AlphaFoldDB" id="T1KXR1"/>
<evidence type="ECO:0000256" key="3">
    <source>
        <dbReference type="ARBA" id="ARBA00016094"/>
    </source>
</evidence>
<keyword evidence="8" id="KW-0458">Lysosome</keyword>
<proteinExistence type="predicted"/>
<dbReference type="OrthoDB" id="9989144at2759"/>
<keyword evidence="11" id="KW-1185">Reference proteome</keyword>
<dbReference type="Pfam" id="PF00397">
    <property type="entry name" value="WW"/>
    <property type="match status" value="1"/>
</dbReference>
<dbReference type="eggNOG" id="KOG1208">
    <property type="taxonomic scope" value="Eukaryota"/>
</dbReference>
<dbReference type="GO" id="GO:0016491">
    <property type="term" value="F:oxidoreductase activity"/>
    <property type="evidence" value="ECO:0007669"/>
    <property type="project" value="UniProtKB-KW"/>
</dbReference>
<dbReference type="InterPro" id="IPR002347">
    <property type="entry name" value="SDR_fam"/>
</dbReference>
<evidence type="ECO:0000313" key="10">
    <source>
        <dbReference type="EnsemblMetazoa" id="tetur26g01060.1"/>
    </source>
</evidence>
<comment type="subcellular location">
    <subcellularLocation>
        <location evidence="2">Golgi apparatus</location>
    </subcellularLocation>
    <subcellularLocation>
        <location evidence="1">Lysosome</location>
    </subcellularLocation>
</comment>
<evidence type="ECO:0000256" key="1">
    <source>
        <dbReference type="ARBA" id="ARBA00004371"/>
    </source>
</evidence>
<evidence type="ECO:0000313" key="11">
    <source>
        <dbReference type="Proteomes" id="UP000015104"/>
    </source>
</evidence>
<dbReference type="GO" id="GO:0005794">
    <property type="term" value="C:Golgi apparatus"/>
    <property type="evidence" value="ECO:0007669"/>
    <property type="project" value="UniProtKB-SubCell"/>
</dbReference>
<dbReference type="Proteomes" id="UP000015104">
    <property type="component" value="Unassembled WGS sequence"/>
</dbReference>
<feature type="domain" description="WW" evidence="9">
    <location>
        <begin position="12"/>
        <end position="45"/>
    </location>
</feature>
<dbReference type="PROSITE" id="PS01159">
    <property type="entry name" value="WW_DOMAIN_1"/>
    <property type="match status" value="1"/>
</dbReference>
<dbReference type="InterPro" id="IPR036291">
    <property type="entry name" value="NAD(P)-bd_dom_sf"/>
</dbReference>
<evidence type="ECO:0000256" key="8">
    <source>
        <dbReference type="ARBA" id="ARBA00023228"/>
    </source>
</evidence>
<organism evidence="10 11">
    <name type="scientific">Tetranychus urticae</name>
    <name type="common">Two-spotted spider mite</name>
    <dbReference type="NCBI Taxonomy" id="32264"/>
    <lineage>
        <taxon>Eukaryota</taxon>
        <taxon>Metazoa</taxon>
        <taxon>Ecdysozoa</taxon>
        <taxon>Arthropoda</taxon>
        <taxon>Chelicerata</taxon>
        <taxon>Arachnida</taxon>
        <taxon>Acari</taxon>
        <taxon>Acariformes</taxon>
        <taxon>Trombidiformes</taxon>
        <taxon>Prostigmata</taxon>
        <taxon>Eleutherengona</taxon>
        <taxon>Raphignathae</taxon>
        <taxon>Tetranychoidea</taxon>
        <taxon>Tetranychidae</taxon>
        <taxon>Tetranychus</taxon>
    </lineage>
</organism>
<accession>T1KXR1</accession>
<evidence type="ECO:0000256" key="7">
    <source>
        <dbReference type="ARBA" id="ARBA00023034"/>
    </source>
</evidence>
<reference evidence="11" key="1">
    <citation type="submission" date="2011-08" db="EMBL/GenBank/DDBJ databases">
        <authorList>
            <person name="Rombauts S."/>
        </authorList>
    </citation>
    <scope>NUCLEOTIDE SEQUENCE</scope>
    <source>
        <strain evidence="11">London</strain>
    </source>
</reference>
<dbReference type="Pfam" id="PF00106">
    <property type="entry name" value="adh_short"/>
    <property type="match status" value="1"/>
</dbReference>
<evidence type="ECO:0000256" key="5">
    <source>
        <dbReference type="ARBA" id="ARBA00022703"/>
    </source>
</evidence>
<dbReference type="EnsemblMetazoa" id="tetur26g01060.1">
    <property type="protein sequence ID" value="tetur26g01060.1"/>
    <property type="gene ID" value="tetur26g01060"/>
</dbReference>
<dbReference type="FunFam" id="3.40.50.720:FF:000353">
    <property type="entry name" value="WW domain-containing oxidoreductase"/>
    <property type="match status" value="1"/>
</dbReference>
<dbReference type="SMART" id="SM00456">
    <property type="entry name" value="WW"/>
    <property type="match status" value="2"/>
</dbReference>
<dbReference type="GO" id="GO:0005764">
    <property type="term" value="C:lysosome"/>
    <property type="evidence" value="ECO:0007669"/>
    <property type="project" value="UniProtKB-SubCell"/>
</dbReference>
<dbReference type="PRINTS" id="PR00081">
    <property type="entry name" value="GDHRDH"/>
</dbReference>
<dbReference type="STRING" id="32264.T1KXR1"/>
<dbReference type="InterPro" id="IPR036020">
    <property type="entry name" value="WW_dom_sf"/>
</dbReference>
<keyword evidence="6" id="KW-0560">Oxidoreductase</keyword>
<feature type="domain" description="WW" evidence="9">
    <location>
        <begin position="53"/>
        <end position="86"/>
    </location>
</feature>
<keyword evidence="4" id="KW-0879">Wnt signaling pathway</keyword>
<dbReference type="CDD" id="cd00201">
    <property type="entry name" value="WW"/>
    <property type="match status" value="1"/>
</dbReference>
<dbReference type="PANTHER" id="PTHR43157">
    <property type="entry name" value="PHOSPHATIDYLINOSITOL-GLYCAN BIOSYNTHESIS CLASS F PROTEIN-RELATED"/>
    <property type="match status" value="1"/>
</dbReference>
<reference evidence="10" key="2">
    <citation type="submission" date="2015-06" db="UniProtKB">
        <authorList>
            <consortium name="EnsemblMetazoa"/>
        </authorList>
    </citation>
    <scope>IDENTIFICATION</scope>
</reference>
<dbReference type="InterPro" id="IPR001202">
    <property type="entry name" value="WW_dom"/>
</dbReference>
<evidence type="ECO:0000259" key="9">
    <source>
        <dbReference type="PROSITE" id="PS50020"/>
    </source>
</evidence>
<evidence type="ECO:0000256" key="2">
    <source>
        <dbReference type="ARBA" id="ARBA00004555"/>
    </source>
</evidence>
<dbReference type="HOGENOM" id="CLU_010194_44_0_1"/>
<evidence type="ECO:0000256" key="4">
    <source>
        <dbReference type="ARBA" id="ARBA00022687"/>
    </source>
</evidence>
<dbReference type="EMBL" id="CAEY01000696">
    <property type="status" value="NOT_ANNOTATED_CDS"/>
    <property type="molecule type" value="Genomic_DNA"/>
</dbReference>
<dbReference type="GO" id="GO:0006915">
    <property type="term" value="P:apoptotic process"/>
    <property type="evidence" value="ECO:0007669"/>
    <property type="project" value="UniProtKB-KW"/>
</dbReference>
<keyword evidence="7" id="KW-0333">Golgi apparatus</keyword>
<dbReference type="Gene3D" id="2.20.70.10">
    <property type="match status" value="2"/>
</dbReference>
<dbReference type="SUPFAM" id="SSF51045">
    <property type="entry name" value="WW domain"/>
    <property type="match status" value="2"/>
</dbReference>